<dbReference type="RefSeq" id="XP_024404419.1">
    <property type="nucleotide sequence ID" value="XM_024550835.1"/>
</dbReference>
<feature type="chain" id="PRO_5015130469" description="Hydrophobin" evidence="1">
    <location>
        <begin position="27"/>
        <end position="71"/>
    </location>
</feature>
<name>A0A2P4Z886_9HYPO</name>
<comment type="caution">
    <text evidence="2">The sequence shown here is derived from an EMBL/GenBank/DDBJ whole genome shotgun (WGS) entry which is preliminary data.</text>
</comment>
<protein>
    <recommendedName>
        <fullName evidence="4">Hydrophobin</fullName>
    </recommendedName>
</protein>
<sequence length="71" mass="6977">MLPPPAGSPSAIVLLALASSVPVPSASPSRCVVRLDCDSADSALSALPGDGAAICTHHIHSSSGFLTALVL</sequence>
<dbReference type="EMBL" id="JPDN02000067">
    <property type="protein sequence ID" value="PON20508.1"/>
    <property type="molecule type" value="Genomic_DNA"/>
</dbReference>
<evidence type="ECO:0000313" key="2">
    <source>
        <dbReference type="EMBL" id="PON20508.1"/>
    </source>
</evidence>
<organism evidence="2 3">
    <name type="scientific">Trichoderma gamsii</name>
    <dbReference type="NCBI Taxonomy" id="398673"/>
    <lineage>
        <taxon>Eukaryota</taxon>
        <taxon>Fungi</taxon>
        <taxon>Dikarya</taxon>
        <taxon>Ascomycota</taxon>
        <taxon>Pezizomycotina</taxon>
        <taxon>Sordariomycetes</taxon>
        <taxon>Hypocreomycetidae</taxon>
        <taxon>Hypocreales</taxon>
        <taxon>Hypocreaceae</taxon>
        <taxon>Trichoderma</taxon>
    </lineage>
</organism>
<accession>A0A2P4Z886</accession>
<dbReference type="GeneID" id="36347919"/>
<keyword evidence="3" id="KW-1185">Reference proteome</keyword>
<reference evidence="2 3" key="1">
    <citation type="journal article" date="2016" name="Genome Announc.">
        <title>Draft Whole-Genome Sequence of Trichoderma gamsii T6085, a Promising Biocontrol Agent of Fusarium Head Blight on Wheat.</title>
        <authorList>
            <person name="Baroncelli R."/>
            <person name="Zapparata A."/>
            <person name="Piaggeschi G."/>
            <person name="Sarrocco S."/>
            <person name="Vannacci G."/>
        </authorList>
    </citation>
    <scope>NUCLEOTIDE SEQUENCE [LARGE SCALE GENOMIC DNA]</scope>
    <source>
        <strain evidence="2 3">T6085</strain>
    </source>
</reference>
<dbReference type="Proteomes" id="UP000054821">
    <property type="component" value="Unassembled WGS sequence"/>
</dbReference>
<evidence type="ECO:0000313" key="3">
    <source>
        <dbReference type="Proteomes" id="UP000054821"/>
    </source>
</evidence>
<feature type="signal peptide" evidence="1">
    <location>
        <begin position="1"/>
        <end position="26"/>
    </location>
</feature>
<keyword evidence="1" id="KW-0732">Signal</keyword>
<evidence type="ECO:0000256" key="1">
    <source>
        <dbReference type="SAM" id="SignalP"/>
    </source>
</evidence>
<evidence type="ECO:0008006" key="4">
    <source>
        <dbReference type="Google" id="ProtNLM"/>
    </source>
</evidence>
<dbReference type="AlphaFoldDB" id="A0A2P4Z886"/>
<gene>
    <name evidence="2" type="ORF">TGAM01_v210610</name>
</gene>
<proteinExistence type="predicted"/>